<sequence length="314" mass="34349">MLSPVFFEAAGLLLGLLFGSFLNVCISRLPQHQSVVTPRSKCPGCEHPIRWFDNIPLLSWVLLRGRCRDCKERISWRYPAVELATGLWFARAGAQIRELHYVSAFGLGPLSGSQLLEGYVQILAIAVLGFLLIGLIVMDWQTQRLPDAFTLGGIFAGLFLVCTQAIFLGPTEAQINLTSHHLRMSSPGSFVGRGNVFLTGPEHLIFGRLLAVAGIAAILLTIRALYKAVRHRDGLGLGDVKMLAMVAAFLGFWPTILTLFLGTFLASAYAIPLVLRRRANALTKLPFGSFLGIAGLLAALFAEPILNWYAGLFR</sequence>
<dbReference type="AlphaFoldDB" id="E8X4M4"/>
<dbReference type="Gene3D" id="1.20.120.1220">
    <property type="match status" value="1"/>
</dbReference>
<dbReference type="GO" id="GO:0004190">
    <property type="term" value="F:aspartic-type endopeptidase activity"/>
    <property type="evidence" value="ECO:0007669"/>
    <property type="project" value="UniProtKB-EC"/>
</dbReference>
<organism evidence="11">
    <name type="scientific">Granulicella tundricola (strain ATCC BAA-1859 / DSM 23138 / MP5ACTX9)</name>
    <dbReference type="NCBI Taxonomy" id="1198114"/>
    <lineage>
        <taxon>Bacteria</taxon>
        <taxon>Pseudomonadati</taxon>
        <taxon>Acidobacteriota</taxon>
        <taxon>Terriglobia</taxon>
        <taxon>Terriglobales</taxon>
        <taxon>Acidobacteriaceae</taxon>
        <taxon>Granulicella</taxon>
    </lineage>
</organism>
<evidence type="ECO:0000256" key="4">
    <source>
        <dbReference type="ARBA" id="ARBA00022692"/>
    </source>
</evidence>
<dbReference type="EMBL" id="CP002480">
    <property type="protein sequence ID" value="ADW69434.1"/>
    <property type="molecule type" value="Genomic_DNA"/>
</dbReference>
<dbReference type="PANTHER" id="PTHR30487:SF0">
    <property type="entry name" value="PREPILIN LEADER PEPTIDASE_N-METHYLTRANSFERASE-RELATED"/>
    <property type="match status" value="1"/>
</dbReference>
<evidence type="ECO:0000259" key="8">
    <source>
        <dbReference type="Pfam" id="PF01478"/>
    </source>
</evidence>
<reference evidence="11" key="1">
    <citation type="submission" date="2011-01" db="EMBL/GenBank/DDBJ databases">
        <title>Complete sequence of chromosome of Acidobacterium sp. MP5ACTX9.</title>
        <authorList>
            <consortium name="US DOE Joint Genome Institute"/>
            <person name="Lucas S."/>
            <person name="Copeland A."/>
            <person name="Lapidus A."/>
            <person name="Cheng J.-F."/>
            <person name="Goodwin L."/>
            <person name="Pitluck S."/>
            <person name="Teshima H."/>
            <person name="Detter J.C."/>
            <person name="Han C."/>
            <person name="Tapia R."/>
            <person name="Land M."/>
            <person name="Hauser L."/>
            <person name="Kyrpides N."/>
            <person name="Ivanova N."/>
            <person name="Ovchinnikova G."/>
            <person name="Pagani I."/>
            <person name="Rawat S.R."/>
            <person name="Mannisto M."/>
            <person name="Haggblom M.M."/>
            <person name="Woyke T."/>
        </authorList>
    </citation>
    <scope>NUCLEOTIDE SEQUENCE [LARGE SCALE GENOMIC DNA]</scope>
    <source>
        <strain evidence="11">MP5ACTX9</strain>
    </source>
</reference>
<keyword evidence="11" id="KW-1185">Reference proteome</keyword>
<proteinExistence type="inferred from homology"/>
<name>E8X4M4_GRATM</name>
<evidence type="ECO:0000259" key="9">
    <source>
        <dbReference type="Pfam" id="PF06750"/>
    </source>
</evidence>
<dbReference type="EC" id="3.4.23.43" evidence="10"/>
<keyword evidence="5 7" id="KW-1133">Transmembrane helix</keyword>
<keyword evidence="10" id="KW-0378">Hydrolase</keyword>
<comment type="subcellular location">
    <subcellularLocation>
        <location evidence="1">Cell membrane</location>
        <topology evidence="1">Multi-pass membrane protein</topology>
    </subcellularLocation>
</comment>
<dbReference type="PANTHER" id="PTHR30487">
    <property type="entry name" value="TYPE 4 PREPILIN-LIKE PROTEINS LEADER PEPTIDE-PROCESSING ENZYME"/>
    <property type="match status" value="1"/>
</dbReference>
<evidence type="ECO:0000256" key="7">
    <source>
        <dbReference type="SAM" id="Phobius"/>
    </source>
</evidence>
<feature type="domain" description="Prepilin peptidase A24 N-terminal" evidence="9">
    <location>
        <begin position="13"/>
        <end position="91"/>
    </location>
</feature>
<evidence type="ECO:0000256" key="5">
    <source>
        <dbReference type="ARBA" id="ARBA00022989"/>
    </source>
</evidence>
<evidence type="ECO:0000256" key="6">
    <source>
        <dbReference type="ARBA" id="ARBA00023136"/>
    </source>
</evidence>
<dbReference type="HOGENOM" id="CLU_057101_0_1_0"/>
<dbReference type="GO" id="GO:0005886">
    <property type="term" value="C:plasma membrane"/>
    <property type="evidence" value="ECO:0007669"/>
    <property type="project" value="UniProtKB-SubCell"/>
</dbReference>
<feature type="domain" description="Prepilin type IV endopeptidase peptidase" evidence="8">
    <location>
        <begin position="127"/>
        <end position="271"/>
    </location>
</feature>
<keyword evidence="4 7" id="KW-0812">Transmembrane</keyword>
<protein>
    <submittedName>
        <fullName evidence="10">Prepilin peptidase</fullName>
        <ecNumber evidence="10">3.4.23.43</ecNumber>
    </submittedName>
</protein>
<feature type="transmembrane region" description="Helical" evidence="7">
    <location>
        <begin position="290"/>
        <end position="310"/>
    </location>
</feature>
<comment type="similarity">
    <text evidence="2">Belongs to the peptidase A24 family.</text>
</comment>
<dbReference type="GO" id="GO:0006465">
    <property type="term" value="P:signal peptide processing"/>
    <property type="evidence" value="ECO:0007669"/>
    <property type="project" value="TreeGrafter"/>
</dbReference>
<dbReference type="InterPro" id="IPR050882">
    <property type="entry name" value="Prepilin_peptidase/N-MTase"/>
</dbReference>
<accession>E8X4M4</accession>
<evidence type="ECO:0000256" key="1">
    <source>
        <dbReference type="ARBA" id="ARBA00004651"/>
    </source>
</evidence>
<dbReference type="Proteomes" id="UP000000343">
    <property type="component" value="Chromosome"/>
</dbReference>
<dbReference type="Pfam" id="PF06750">
    <property type="entry name" value="A24_N_bact"/>
    <property type="match status" value="1"/>
</dbReference>
<dbReference type="Pfam" id="PF01478">
    <property type="entry name" value="Peptidase_A24"/>
    <property type="match status" value="1"/>
</dbReference>
<gene>
    <name evidence="10" type="ordered locus">AciX9_2397</name>
</gene>
<feature type="transmembrane region" description="Helical" evidence="7">
    <location>
        <begin position="118"/>
        <end position="137"/>
    </location>
</feature>
<evidence type="ECO:0000313" key="11">
    <source>
        <dbReference type="Proteomes" id="UP000000343"/>
    </source>
</evidence>
<dbReference type="RefSeq" id="WP_013580750.1">
    <property type="nucleotide sequence ID" value="NC_015064.1"/>
</dbReference>
<dbReference type="PaxDb" id="1198114-AciX9_2397"/>
<keyword evidence="6 7" id="KW-0472">Membrane</keyword>
<feature type="transmembrane region" description="Helical" evidence="7">
    <location>
        <begin position="149"/>
        <end position="169"/>
    </location>
</feature>
<feature type="transmembrane region" description="Helical" evidence="7">
    <location>
        <begin position="246"/>
        <end position="270"/>
    </location>
</feature>
<evidence type="ECO:0000256" key="3">
    <source>
        <dbReference type="ARBA" id="ARBA00022475"/>
    </source>
</evidence>
<dbReference type="KEGG" id="acm:AciX9_2397"/>
<dbReference type="eggNOG" id="COG1989">
    <property type="taxonomic scope" value="Bacteria"/>
</dbReference>
<dbReference type="InterPro" id="IPR000045">
    <property type="entry name" value="Prepilin_IV_endopep_pep"/>
</dbReference>
<dbReference type="InterPro" id="IPR010627">
    <property type="entry name" value="Prepilin_pept_A24_N"/>
</dbReference>
<dbReference type="OrthoDB" id="9789291at2"/>
<evidence type="ECO:0000256" key="2">
    <source>
        <dbReference type="ARBA" id="ARBA00005801"/>
    </source>
</evidence>
<keyword evidence="3" id="KW-1003">Cell membrane</keyword>
<evidence type="ECO:0000313" key="10">
    <source>
        <dbReference type="EMBL" id="ADW69434.1"/>
    </source>
</evidence>
<feature type="transmembrane region" description="Helical" evidence="7">
    <location>
        <begin position="205"/>
        <end position="226"/>
    </location>
</feature>
<dbReference type="STRING" id="1198114.AciX9_2397"/>